<name>A0ABD2ADR5_VESSQ</name>
<protein>
    <submittedName>
        <fullName evidence="2">Uncharacterized protein</fullName>
    </submittedName>
</protein>
<keyword evidence="3" id="KW-1185">Reference proteome</keyword>
<dbReference type="EMBL" id="JAUDFV010000151">
    <property type="protein sequence ID" value="KAL2718756.1"/>
    <property type="molecule type" value="Genomic_DNA"/>
</dbReference>
<proteinExistence type="predicted"/>
<sequence length="188" mass="20677">MTTTTMTTTATAAAAVVGTTTTTTTTTTTSSRRWAFAKTLYSPECHYTLRQWIGRPGKRRTTPPSEFNRFAGGVNSIVDSKHRENATRVSGSAKRRLPGERTNGWLDGWIGYAGTGGSSTILSGQEGHPGSDEGRETDGWTSLFAYKQDVHPEDEYLLVEQALGMREKKGRKTSRDRFEQAENYATGE</sequence>
<evidence type="ECO:0000256" key="1">
    <source>
        <dbReference type="SAM" id="MobiDB-lite"/>
    </source>
</evidence>
<dbReference type="Proteomes" id="UP001607302">
    <property type="component" value="Unassembled WGS sequence"/>
</dbReference>
<reference evidence="2 3" key="1">
    <citation type="journal article" date="2024" name="Ann. Entomol. Soc. Am.">
        <title>Genomic analyses of the southern and eastern yellowjacket wasps (Hymenoptera: Vespidae) reveal evolutionary signatures of social life.</title>
        <authorList>
            <person name="Catto M.A."/>
            <person name="Caine P.B."/>
            <person name="Orr S.E."/>
            <person name="Hunt B.G."/>
            <person name="Goodisman M.A.D."/>
        </authorList>
    </citation>
    <scope>NUCLEOTIDE SEQUENCE [LARGE SCALE GENOMIC DNA]</scope>
    <source>
        <strain evidence="2">233</strain>
        <tissue evidence="2">Head and thorax</tissue>
    </source>
</reference>
<organism evidence="2 3">
    <name type="scientific">Vespula squamosa</name>
    <name type="common">Southern yellow jacket</name>
    <name type="synonym">Wasp</name>
    <dbReference type="NCBI Taxonomy" id="30214"/>
    <lineage>
        <taxon>Eukaryota</taxon>
        <taxon>Metazoa</taxon>
        <taxon>Ecdysozoa</taxon>
        <taxon>Arthropoda</taxon>
        <taxon>Hexapoda</taxon>
        <taxon>Insecta</taxon>
        <taxon>Pterygota</taxon>
        <taxon>Neoptera</taxon>
        <taxon>Endopterygota</taxon>
        <taxon>Hymenoptera</taxon>
        <taxon>Apocrita</taxon>
        <taxon>Aculeata</taxon>
        <taxon>Vespoidea</taxon>
        <taxon>Vespidae</taxon>
        <taxon>Vespinae</taxon>
        <taxon>Vespula</taxon>
    </lineage>
</organism>
<comment type="caution">
    <text evidence="2">The sequence shown here is derived from an EMBL/GenBank/DDBJ whole genome shotgun (WGS) entry which is preliminary data.</text>
</comment>
<dbReference type="AlphaFoldDB" id="A0ABD2ADR5"/>
<gene>
    <name evidence="2" type="ORF">V1478_011175</name>
</gene>
<evidence type="ECO:0000313" key="2">
    <source>
        <dbReference type="EMBL" id="KAL2718756.1"/>
    </source>
</evidence>
<feature type="region of interest" description="Disordered" evidence="1">
    <location>
        <begin position="165"/>
        <end position="188"/>
    </location>
</feature>
<accession>A0ABD2ADR5</accession>
<evidence type="ECO:0000313" key="3">
    <source>
        <dbReference type="Proteomes" id="UP001607302"/>
    </source>
</evidence>